<dbReference type="GO" id="GO:0019888">
    <property type="term" value="F:protein phosphatase regulator activity"/>
    <property type="evidence" value="ECO:0007669"/>
    <property type="project" value="TreeGrafter"/>
</dbReference>
<dbReference type="PANTHER" id="PTHR12634">
    <property type="entry name" value="SIT4 YEAST -ASSOCIATING PROTEIN-RELATED"/>
    <property type="match status" value="1"/>
</dbReference>
<reference evidence="4" key="1">
    <citation type="journal article" date="2011" name="PLoS Biol.">
        <title>Gene gain and loss during evolution of obligate parasitism in the white rust pathogen of Arabidopsis thaliana.</title>
        <authorList>
            <person name="Kemen E."/>
            <person name="Gardiner A."/>
            <person name="Schultz-Larsen T."/>
            <person name="Kemen A.C."/>
            <person name="Balmuth A.L."/>
            <person name="Robert-Seilaniantz A."/>
            <person name="Bailey K."/>
            <person name="Holub E."/>
            <person name="Studholme D.J."/>
            <person name="Maclean D."/>
            <person name="Jones J.D."/>
        </authorList>
    </citation>
    <scope>NUCLEOTIDE SEQUENCE</scope>
</reference>
<evidence type="ECO:0000313" key="4">
    <source>
        <dbReference type="EMBL" id="CCA20604.1"/>
    </source>
</evidence>
<accession>F0WH89</accession>
<evidence type="ECO:0000256" key="3">
    <source>
        <dbReference type="SAM" id="MobiDB-lite"/>
    </source>
</evidence>
<evidence type="ECO:0000256" key="2">
    <source>
        <dbReference type="ARBA" id="ARBA00023306"/>
    </source>
</evidence>
<dbReference type="InterPro" id="IPR007587">
    <property type="entry name" value="SAPS"/>
</dbReference>
<protein>
    <submittedName>
        <fullName evidence="4">Uncharacterized protein AlNc14C98G5954</fullName>
    </submittedName>
</protein>
<dbReference type="InterPro" id="IPR016024">
    <property type="entry name" value="ARM-type_fold"/>
</dbReference>
<gene>
    <name evidence="4" type="primary">AlNc14C98G5954</name>
    <name evidence="4" type="ORF">ALNC14_067470</name>
</gene>
<name>F0WH89_9STRA</name>
<dbReference type="SUPFAM" id="SSF48371">
    <property type="entry name" value="ARM repeat"/>
    <property type="match status" value="1"/>
</dbReference>
<dbReference type="GO" id="GO:0019903">
    <property type="term" value="F:protein phosphatase binding"/>
    <property type="evidence" value="ECO:0007669"/>
    <property type="project" value="InterPro"/>
</dbReference>
<sequence>MRVTSTQSSSLHHLALWVHLGISYINSPFKSSVSVHWLSQEFMGKKTNRSKTASQRKVAVEGLESDAHINTCNTLKEETANDSITPEIFQQHSSCIGDYLISGNSDALLTYLEDYDRENDTMPLSVLCFFIVRLTEVELYHMSSLGDTAPILEKMAYPSTKQMEDRALESDHISKELLKAYYAMHFLTETEPNEIYLSYLRKHLAKIVAAIFCVFQTNARGHIRQGCRVIDYMMRLDINMFYRVIGSNALDVERYLGGMLNYIQHPPIGDIFLMIVSRPYQASNTLAYSKQTTDKWYFFQQLAKWKILRVIGERVYSTQYCETHNLAAADVFIELSNRLAADEHGRVLLQPLAHCVEPLSGLISVAVDSSGAHSIAQRTAATRCVLHIAQKSVPDKVPGPPISPYQSFGTTVVNLVPNELASFRNEIFSRLEKHLEALLAYLLDTHQESQQNGANSDSGATAVRHTSYVVRFPFTEIRLLMVKTLVQIVAHNPSILAERFDVKIWRMLMNWFFEYRHNNLYHAAFSQLIFIALRSDDQKTLEILMKKLKFVANLLDHYQSESSQTTSNRGFILQCCNVIRLQAASQAPDAFLRSFLQSHTQWRQFQAELRTRTNLACTSGLGFNVPQAPQDPSFCLNMVDEVQGIDHGSDFAKSLGFIDDVAWPDTETNGLSKKKKKKKGKKKNKKKSDECDFI</sequence>
<dbReference type="HOGENOM" id="CLU_397118_0_0_1"/>
<evidence type="ECO:0000256" key="1">
    <source>
        <dbReference type="ARBA" id="ARBA00006180"/>
    </source>
</evidence>
<dbReference type="AlphaFoldDB" id="F0WH89"/>
<dbReference type="EMBL" id="FR824143">
    <property type="protein sequence ID" value="CCA20604.1"/>
    <property type="molecule type" value="Genomic_DNA"/>
</dbReference>
<reference evidence="4" key="2">
    <citation type="submission" date="2011-02" db="EMBL/GenBank/DDBJ databases">
        <authorList>
            <person name="MacLean D."/>
        </authorList>
    </citation>
    <scope>NUCLEOTIDE SEQUENCE</scope>
</reference>
<feature type="region of interest" description="Disordered" evidence="3">
    <location>
        <begin position="664"/>
        <end position="694"/>
    </location>
</feature>
<proteinExistence type="inferred from homology"/>
<organism evidence="4">
    <name type="scientific">Albugo laibachii Nc14</name>
    <dbReference type="NCBI Taxonomy" id="890382"/>
    <lineage>
        <taxon>Eukaryota</taxon>
        <taxon>Sar</taxon>
        <taxon>Stramenopiles</taxon>
        <taxon>Oomycota</taxon>
        <taxon>Peronosporomycetes</taxon>
        <taxon>Albuginales</taxon>
        <taxon>Albuginaceae</taxon>
        <taxon>Albugo</taxon>
    </lineage>
</organism>
<feature type="compositionally biased region" description="Basic residues" evidence="3">
    <location>
        <begin position="672"/>
        <end position="686"/>
    </location>
</feature>
<comment type="similarity">
    <text evidence="1">Belongs to the SAPS family.</text>
</comment>
<dbReference type="PANTHER" id="PTHR12634:SF8">
    <property type="entry name" value="FIERY MOUNTAIN, ISOFORM D"/>
    <property type="match status" value="1"/>
</dbReference>
<keyword evidence="2" id="KW-0131">Cell cycle</keyword>